<dbReference type="AlphaFoldDB" id="X0M5B1"/>
<dbReference type="SUPFAM" id="SSF51735">
    <property type="entry name" value="NAD(P)-binding Rossmann-fold domains"/>
    <property type="match status" value="1"/>
</dbReference>
<dbReference type="HOGENOM" id="CLU_1885863_0_0_1"/>
<organism evidence="1">
    <name type="scientific">Fusarium oxysporum f. sp. vasinfectum 25433</name>
    <dbReference type="NCBI Taxonomy" id="1089449"/>
    <lineage>
        <taxon>Eukaryota</taxon>
        <taxon>Fungi</taxon>
        <taxon>Dikarya</taxon>
        <taxon>Ascomycota</taxon>
        <taxon>Pezizomycotina</taxon>
        <taxon>Sordariomycetes</taxon>
        <taxon>Hypocreomycetidae</taxon>
        <taxon>Hypocreales</taxon>
        <taxon>Nectriaceae</taxon>
        <taxon>Fusarium</taxon>
        <taxon>Fusarium oxysporum species complex</taxon>
    </lineage>
</organism>
<proteinExistence type="predicted"/>
<evidence type="ECO:0000313" key="1">
    <source>
        <dbReference type="EMBL" id="EXM15830.1"/>
    </source>
</evidence>
<dbReference type="EMBL" id="KK035226">
    <property type="protein sequence ID" value="EXM15830.1"/>
    <property type="molecule type" value="Genomic_DNA"/>
</dbReference>
<sequence length="135" mass="14572">MGSATGLQRFRAVDYATAKYGVLGFGRGLVPLLKAARLPIRVNTLAPSWKDSNVVLSLKSLLNSINVDVQPASVVARCAAFLMADTTIHGQVVHVQRGKYTEVDKAVLIPAYRKIKGDDYPSEDEVFERLAAAAA</sequence>
<gene>
    <name evidence="1" type="ORF">FOTG_15865</name>
</gene>
<name>X0M5B1_FUSOX</name>
<dbReference type="Proteomes" id="UP000030701">
    <property type="component" value="Unassembled WGS sequence"/>
</dbReference>
<accession>X0M5B1</accession>
<protein>
    <submittedName>
        <fullName evidence="1">Uncharacterized protein</fullName>
    </submittedName>
</protein>
<dbReference type="OrthoDB" id="5371740at2759"/>
<dbReference type="Gene3D" id="3.40.50.720">
    <property type="entry name" value="NAD(P)-binding Rossmann-like Domain"/>
    <property type="match status" value="1"/>
</dbReference>
<dbReference type="InterPro" id="IPR036291">
    <property type="entry name" value="NAD(P)-bd_dom_sf"/>
</dbReference>
<reference evidence="1" key="2">
    <citation type="submission" date="2014-03" db="EMBL/GenBank/DDBJ databases">
        <title>The Genome Annotation of Fusarium oxysporum Cotton.</title>
        <authorList>
            <consortium name="The Broad Institute Genomics Platform"/>
            <person name="Ma L.-J."/>
            <person name="Corby-Kistler H."/>
            <person name="Broz K."/>
            <person name="Gale L.R."/>
            <person name="Jonkers W."/>
            <person name="O'Donnell K."/>
            <person name="Ploetz R."/>
            <person name="Steinberg C."/>
            <person name="Schwartz D.C."/>
            <person name="VanEtten H."/>
            <person name="Zhou S."/>
            <person name="Young S.K."/>
            <person name="Zeng Q."/>
            <person name="Gargeya S."/>
            <person name="Fitzgerald M."/>
            <person name="Abouelleil A."/>
            <person name="Alvarado L."/>
            <person name="Chapman S.B."/>
            <person name="Gainer-Dewar J."/>
            <person name="Goldberg J."/>
            <person name="Griggs A."/>
            <person name="Gujja S."/>
            <person name="Hansen M."/>
            <person name="Howarth C."/>
            <person name="Imamovic A."/>
            <person name="Ireland A."/>
            <person name="Larimer J."/>
            <person name="McCowan C."/>
            <person name="Murphy C."/>
            <person name="Pearson M."/>
            <person name="Poon T.W."/>
            <person name="Priest M."/>
            <person name="Roberts A."/>
            <person name="Saif S."/>
            <person name="Shea T."/>
            <person name="Sykes S."/>
            <person name="Wortman J."/>
            <person name="Nusbaum C."/>
            <person name="Birren B."/>
        </authorList>
    </citation>
    <scope>NUCLEOTIDE SEQUENCE</scope>
    <source>
        <strain evidence="1">25433</strain>
    </source>
</reference>
<reference evidence="1" key="1">
    <citation type="submission" date="2011-11" db="EMBL/GenBank/DDBJ databases">
        <title>The Genome Sequence of Fusarium oxysporum Cotton.</title>
        <authorList>
            <consortium name="The Broad Institute Genome Sequencing Platform"/>
            <person name="Ma L.-J."/>
            <person name="Gale L.R."/>
            <person name="Schwartz D.C."/>
            <person name="Zhou S."/>
            <person name="Corby-Kistler H."/>
            <person name="Young S.K."/>
            <person name="Zeng Q."/>
            <person name="Gargeya S."/>
            <person name="Fitzgerald M."/>
            <person name="Haas B."/>
            <person name="Abouelleil A."/>
            <person name="Alvarado L."/>
            <person name="Arachchi H.M."/>
            <person name="Berlin A."/>
            <person name="Brown A."/>
            <person name="Chapman S.B."/>
            <person name="Chen Z."/>
            <person name="Dunbar C."/>
            <person name="Freedman E."/>
            <person name="Gearin G."/>
            <person name="Goldberg J."/>
            <person name="Griggs A."/>
            <person name="Gujja S."/>
            <person name="Heiman D."/>
            <person name="Howarth C."/>
            <person name="Larson L."/>
            <person name="Lui A."/>
            <person name="MacDonald P.J.P."/>
            <person name="Montmayeur A."/>
            <person name="Murphy C."/>
            <person name="Neiman D."/>
            <person name="Pearson M."/>
            <person name="Priest M."/>
            <person name="Roberts A."/>
            <person name="Saif S."/>
            <person name="Shea T."/>
            <person name="Shenoy N."/>
            <person name="Sisk P."/>
            <person name="Stolte C."/>
            <person name="Sykes S."/>
            <person name="Wortman J."/>
            <person name="Nusbaum C."/>
            <person name="Birren B."/>
        </authorList>
    </citation>
    <scope>NUCLEOTIDE SEQUENCE [LARGE SCALE GENOMIC DNA]</scope>
    <source>
        <strain evidence="1">25433</strain>
    </source>
</reference>